<geneLocation type="plasmid" evidence="2 3">
    <name>pBb323S2a</name>
</geneLocation>
<dbReference type="EMBL" id="CP088278">
    <property type="protein sequence ID" value="UGX89573.1"/>
    <property type="molecule type" value="Genomic_DNA"/>
</dbReference>
<evidence type="ECO:0000313" key="3">
    <source>
        <dbReference type="Proteomes" id="UP000564836"/>
    </source>
</evidence>
<accession>A0A7Z0QLJ5</accession>
<keyword evidence="2" id="KW-0614">Plasmid</keyword>
<reference evidence="2 3" key="3">
    <citation type="journal article" date="2022" name="Int. J. Syst. Evol. Microbiol.">
        <title>Strains of Bradyrhizobium barranii sp. nov. associated with legumes native to Canada are symbionts of soybeans and belong to different subspecies (subsp. barranii subsp. nov. and subsp. apii subsp. nov.) and symbiovars (sv. glycinearum and sv. septentrionale).</title>
        <authorList>
            <person name="Bromfield E.S.P."/>
            <person name="Cloutier S."/>
            <person name="Wasai-Hara S."/>
            <person name="Minamisawa K."/>
        </authorList>
    </citation>
    <scope>NUCLEOTIDE SEQUENCE [LARGE SCALE GENOMIC DNA]</scope>
    <source>
        <strain evidence="3">323S2</strain>
        <plasmid evidence="2 3">pBb323S2a</plasmid>
    </source>
</reference>
<proteinExistence type="predicted"/>
<protein>
    <submittedName>
        <fullName evidence="1">Uncharacterized protein</fullName>
    </submittedName>
</protein>
<gene>
    <name evidence="2" type="ORF">G6321_00002115</name>
    <name evidence="1" type="ORF">G6321_53000</name>
</gene>
<sequence>MISVLLMSCRAAFYRQFFTNRPLMAAEPAGRMRFQPGEKIDRGQVRSRGEPFLDGGNVGVEHRWPTWHRLAPHIATPMNAPLLTLFPTIAELSGKGRQVAVPLRDSHRWLSSPLIDALPSSF</sequence>
<dbReference type="RefSeq" id="WP_018273877.1">
    <property type="nucleotide sequence ID" value="NZ_CP049700.1"/>
</dbReference>
<organism evidence="1">
    <name type="scientific">Bradyrhizobium barranii subsp. barranii</name>
    <dbReference type="NCBI Taxonomy" id="2823807"/>
    <lineage>
        <taxon>Bacteria</taxon>
        <taxon>Pseudomonadati</taxon>
        <taxon>Pseudomonadota</taxon>
        <taxon>Alphaproteobacteria</taxon>
        <taxon>Hyphomicrobiales</taxon>
        <taxon>Nitrobacteraceae</taxon>
        <taxon>Bradyrhizobium</taxon>
        <taxon>Bradyrhizobium barranii</taxon>
    </lineage>
</organism>
<dbReference type="AlphaFoldDB" id="A0A7Z0QLJ5"/>
<evidence type="ECO:0000313" key="1">
    <source>
        <dbReference type="EMBL" id="NYY96670.1"/>
    </source>
</evidence>
<evidence type="ECO:0000313" key="2">
    <source>
        <dbReference type="EMBL" id="UGX89573.1"/>
    </source>
</evidence>
<reference evidence="2 3" key="1">
    <citation type="journal article" date="2017" name="Syst. Appl. Microbiol.">
        <title>Soybeans inoculated with root zone soils of Canadian native legumes harbour diverse and novel Bradyrhizobium spp. that possess agricultural potential.</title>
        <authorList>
            <person name="Bromfield E.S.P."/>
            <person name="Cloutier S."/>
            <person name="Tambong J.T."/>
            <person name="Tran Thi T.V."/>
        </authorList>
    </citation>
    <scope>NUCLEOTIDE SEQUENCE [LARGE SCALE GENOMIC DNA]</scope>
    <source>
        <strain evidence="2 3">323S2</strain>
    </source>
</reference>
<dbReference type="EMBL" id="JACBFH010000004">
    <property type="protein sequence ID" value="NYY96670.1"/>
    <property type="molecule type" value="Genomic_DNA"/>
</dbReference>
<dbReference type="GeneID" id="92958968"/>
<reference evidence="1" key="2">
    <citation type="submission" date="2020-06" db="EMBL/GenBank/DDBJ databases">
        <title>Whole Genome Sequence of Bradyrhizobium sp. Strain 323S2.</title>
        <authorList>
            <person name="Bromfield E.S.P."/>
        </authorList>
    </citation>
    <scope>NUCLEOTIDE SEQUENCE [LARGE SCALE GENOMIC DNA]</scope>
    <source>
        <strain evidence="1">323S2</strain>
    </source>
</reference>
<dbReference type="Proteomes" id="UP000564836">
    <property type="component" value="Plasmid pBb323S2a"/>
</dbReference>
<name>A0A7Z0QLJ5_9BRAD</name>